<gene>
    <name evidence="2" type="ORF">Q75_05275</name>
</gene>
<dbReference type="Pfam" id="PF02016">
    <property type="entry name" value="Peptidase_S66"/>
    <property type="match status" value="1"/>
</dbReference>
<protein>
    <recommendedName>
        <fullName evidence="1">LD-carboxypeptidase N-terminal domain-containing protein</fullName>
    </recommendedName>
</protein>
<keyword evidence="3" id="KW-1185">Reference proteome</keyword>
<comment type="caution">
    <text evidence="2">The sequence shown here is derived from an EMBL/GenBank/DDBJ whole genome shotgun (WGS) entry which is preliminary data.</text>
</comment>
<dbReference type="SUPFAM" id="SSF52317">
    <property type="entry name" value="Class I glutamine amidotransferase-like"/>
    <property type="match status" value="1"/>
</dbReference>
<dbReference type="InterPro" id="IPR003507">
    <property type="entry name" value="S66_fam"/>
</dbReference>
<dbReference type="PANTHER" id="PTHR30237">
    <property type="entry name" value="MURAMOYLTETRAPEPTIDE CARBOXYPEPTIDASE"/>
    <property type="match status" value="1"/>
</dbReference>
<evidence type="ECO:0000313" key="2">
    <source>
        <dbReference type="EMBL" id="KUP07638.1"/>
    </source>
</evidence>
<evidence type="ECO:0000259" key="1">
    <source>
        <dbReference type="Pfam" id="PF02016"/>
    </source>
</evidence>
<dbReference type="Proteomes" id="UP000074108">
    <property type="component" value="Unassembled WGS sequence"/>
</dbReference>
<dbReference type="PATRIC" id="fig|1150625.3.peg.1107"/>
<accession>A0A147KAH7</accession>
<reference evidence="2 3" key="1">
    <citation type="journal article" date="2016" name="Front. Microbiol.">
        <title>Microevolution Analysis of Bacillus coahuilensis Unveils Differences in Phosphorus Acquisition Strategies and Their Regulation.</title>
        <authorList>
            <person name="Gomez-Lunar Z."/>
            <person name="Hernandez-Gonzalez I."/>
            <person name="Rodriguez-Torres M.D."/>
            <person name="Souza V."/>
            <person name="Olmedo-Alvarez G."/>
        </authorList>
    </citation>
    <scope>NUCLEOTIDE SEQUENCE [LARGE SCALE GENOMIC DNA]</scope>
    <source>
        <strain evidence="3">p1.1.43</strain>
    </source>
</reference>
<name>A0A147KAH7_9BACI</name>
<dbReference type="InterPro" id="IPR040449">
    <property type="entry name" value="Peptidase_S66_N"/>
</dbReference>
<evidence type="ECO:0000313" key="3">
    <source>
        <dbReference type="Proteomes" id="UP000074108"/>
    </source>
</evidence>
<proteinExistence type="predicted"/>
<feature type="domain" description="LD-carboxypeptidase N-terminal" evidence="1">
    <location>
        <begin position="14"/>
        <end position="130"/>
    </location>
</feature>
<dbReference type="Gene3D" id="3.40.50.10740">
    <property type="entry name" value="Class I glutamine amidotransferase-like"/>
    <property type="match status" value="1"/>
</dbReference>
<dbReference type="InterPro" id="IPR027478">
    <property type="entry name" value="LdcA_N"/>
</dbReference>
<dbReference type="AlphaFoldDB" id="A0A147KAH7"/>
<dbReference type="PANTHER" id="PTHR30237:SF5">
    <property type="entry name" value="CARBOXYPEPTIDASE VC_A0337-RELATED"/>
    <property type="match status" value="1"/>
</dbReference>
<dbReference type="EMBL" id="LDYG01000021">
    <property type="protein sequence ID" value="KUP07638.1"/>
    <property type="molecule type" value="Genomic_DNA"/>
</dbReference>
<organism evidence="2 3">
    <name type="scientific">Bacillus coahuilensis p1.1.43</name>
    <dbReference type="NCBI Taxonomy" id="1150625"/>
    <lineage>
        <taxon>Bacteria</taxon>
        <taxon>Bacillati</taxon>
        <taxon>Bacillota</taxon>
        <taxon>Bacilli</taxon>
        <taxon>Bacillales</taxon>
        <taxon>Bacillaceae</taxon>
        <taxon>Bacillus</taxon>
    </lineage>
</organism>
<dbReference type="InterPro" id="IPR029062">
    <property type="entry name" value="Class_I_gatase-like"/>
</dbReference>
<dbReference type="STRING" id="1150625.Q75_05275"/>
<sequence length="144" mass="16081">MIKYPLLEKDKNMAITAPSSGIPKELHSMFILACNRMMERGYSLKIGETVWTQNKAKSAPAWVRGEEFNRLMMDESVSIILPPWGGELLIEILEYVDFAQMQEKWIVGYSDTSLLSLAVTLQTGIATVHGPNLVDLRGYGTGCL</sequence>